<protein>
    <recommendedName>
        <fullName evidence="1">Thiamine-binding protein domain-containing protein</fullName>
    </recommendedName>
</protein>
<organism evidence="2">
    <name type="scientific">marine metagenome</name>
    <dbReference type="NCBI Taxonomy" id="408172"/>
    <lineage>
        <taxon>unclassified sequences</taxon>
        <taxon>metagenomes</taxon>
        <taxon>ecological metagenomes</taxon>
    </lineage>
</organism>
<feature type="domain" description="Thiamine-binding protein" evidence="1">
    <location>
        <begin position="28"/>
        <end position="100"/>
    </location>
</feature>
<dbReference type="SUPFAM" id="SSF89957">
    <property type="entry name" value="MTH1187/YkoF-like"/>
    <property type="match status" value="1"/>
</dbReference>
<dbReference type="Gene3D" id="3.30.70.930">
    <property type="match status" value="1"/>
</dbReference>
<dbReference type="Pfam" id="PF01910">
    <property type="entry name" value="Thiamine_BP"/>
    <property type="match status" value="1"/>
</dbReference>
<gene>
    <name evidence="2" type="ORF">METZ01_LOCUS472588</name>
</gene>
<feature type="non-terminal residue" evidence="2">
    <location>
        <position position="1"/>
    </location>
</feature>
<reference evidence="2" key="1">
    <citation type="submission" date="2018-05" db="EMBL/GenBank/DDBJ databases">
        <authorList>
            <person name="Lanie J.A."/>
            <person name="Ng W.-L."/>
            <person name="Kazmierczak K.M."/>
            <person name="Andrzejewski T.M."/>
            <person name="Davidsen T.M."/>
            <person name="Wayne K.J."/>
            <person name="Tettelin H."/>
            <person name="Glass J.I."/>
            <person name="Rusch D."/>
            <person name="Podicherti R."/>
            <person name="Tsui H.-C.T."/>
            <person name="Winkler M.E."/>
        </authorList>
    </citation>
    <scope>NUCLEOTIDE SEQUENCE</scope>
</reference>
<proteinExistence type="predicted"/>
<accession>A0A383BII0</accession>
<evidence type="ECO:0000313" key="2">
    <source>
        <dbReference type="EMBL" id="SVE19734.1"/>
    </source>
</evidence>
<evidence type="ECO:0000259" key="1">
    <source>
        <dbReference type="Pfam" id="PF01910"/>
    </source>
</evidence>
<dbReference type="InterPro" id="IPR002767">
    <property type="entry name" value="Thiamine_BP"/>
</dbReference>
<dbReference type="EMBL" id="UINC01200721">
    <property type="protein sequence ID" value="SVE19734.1"/>
    <property type="molecule type" value="Genomic_DNA"/>
</dbReference>
<name>A0A383BII0_9ZZZZ</name>
<sequence length="101" mass="10075">GDPPLGLTVHSTDDRAIVGHDESMSTVAEFTIEPFVEGDPGPHVRAAVAVAEAAGLAVDVGPFGTSVEGGTADVLDAVDAVVRAAVANGATRVSLQLTVGR</sequence>
<dbReference type="InterPro" id="IPR029756">
    <property type="entry name" value="MTH1187/YkoF-like"/>
</dbReference>
<dbReference type="AlphaFoldDB" id="A0A383BII0"/>